<proteinExistence type="inferred from homology"/>
<protein>
    <submittedName>
        <fullName evidence="3">Putative redox protein, regulator of disulfide bond formation</fullName>
        <ecNumber evidence="3">2.8.1.-</ecNumber>
    </submittedName>
</protein>
<keyword evidence="3" id="KW-0808">Transferase</keyword>
<dbReference type="InterPro" id="IPR036868">
    <property type="entry name" value="TusA-like_sf"/>
</dbReference>
<dbReference type="EMBL" id="CP006577">
    <property type="protein sequence ID" value="AIG97372.1"/>
    <property type="molecule type" value="Genomic_DNA"/>
</dbReference>
<dbReference type="Gene3D" id="3.30.110.40">
    <property type="entry name" value="TusA-like domain"/>
    <property type="match status" value="1"/>
</dbReference>
<sequence>MSRRAESRQIEANEVLDIRGEVCPFTFIETKLKLEEMKSGEILRVIIDHEPAVRDVPRSVEQEGHEVLSVEKVGEKEWSILIKKK</sequence>
<dbReference type="CDD" id="cd00291">
    <property type="entry name" value="SirA_YedF_YeeD"/>
    <property type="match status" value="1"/>
</dbReference>
<dbReference type="AlphaFoldDB" id="A0A075WCR8"/>
<dbReference type="Proteomes" id="UP000028501">
    <property type="component" value="Chromosome"/>
</dbReference>
<reference evidence="3 4" key="1">
    <citation type="submission" date="2013-07" db="EMBL/GenBank/DDBJ databases">
        <title>Genome of Archaeoglobus fulgidus.</title>
        <authorList>
            <person name="Fiebig A."/>
            <person name="Birkeland N.-K."/>
        </authorList>
    </citation>
    <scope>NUCLEOTIDE SEQUENCE [LARGE SCALE GENOMIC DNA]</scope>
    <source>
        <strain evidence="3 4">DSM 8774</strain>
    </source>
</reference>
<dbReference type="PROSITE" id="PS01148">
    <property type="entry name" value="UPF0033"/>
    <property type="match status" value="1"/>
</dbReference>
<name>A0A075WCR8_ARCFL</name>
<accession>A0A075WCR8</accession>
<evidence type="ECO:0000256" key="1">
    <source>
        <dbReference type="ARBA" id="ARBA00008984"/>
    </source>
</evidence>
<feature type="domain" description="UPF0033" evidence="2">
    <location>
        <begin position="16"/>
        <end position="40"/>
    </location>
</feature>
<dbReference type="PANTHER" id="PTHR33279:SF6">
    <property type="entry name" value="SULFUR CARRIER PROTEIN YEDF-RELATED"/>
    <property type="match status" value="1"/>
</dbReference>
<dbReference type="GO" id="GO:0016740">
    <property type="term" value="F:transferase activity"/>
    <property type="evidence" value="ECO:0007669"/>
    <property type="project" value="UniProtKB-KW"/>
</dbReference>
<dbReference type="PANTHER" id="PTHR33279">
    <property type="entry name" value="SULFUR CARRIER PROTEIN YEDF-RELATED"/>
    <property type="match status" value="1"/>
</dbReference>
<dbReference type="SUPFAM" id="SSF64307">
    <property type="entry name" value="SirA-like"/>
    <property type="match status" value="1"/>
</dbReference>
<organism evidence="3 4">
    <name type="scientific">Archaeoglobus fulgidus DSM 8774</name>
    <dbReference type="NCBI Taxonomy" id="1344584"/>
    <lineage>
        <taxon>Archaea</taxon>
        <taxon>Methanobacteriati</taxon>
        <taxon>Methanobacteriota</taxon>
        <taxon>Archaeoglobi</taxon>
        <taxon>Archaeoglobales</taxon>
        <taxon>Archaeoglobaceae</taxon>
        <taxon>Archaeoglobus</taxon>
    </lineage>
</organism>
<evidence type="ECO:0000313" key="4">
    <source>
        <dbReference type="Proteomes" id="UP000028501"/>
    </source>
</evidence>
<dbReference type="InterPro" id="IPR001455">
    <property type="entry name" value="TusA-like"/>
</dbReference>
<dbReference type="Pfam" id="PF01206">
    <property type="entry name" value="TusA"/>
    <property type="match status" value="1"/>
</dbReference>
<dbReference type="HOGENOM" id="CLU_165255_0_0_2"/>
<gene>
    <name evidence="3" type="ORF">AFULGI_00005640</name>
</gene>
<dbReference type="EC" id="2.8.1.-" evidence="3"/>
<comment type="similarity">
    <text evidence="1">Belongs to the sulfur carrier protein TusA family.</text>
</comment>
<evidence type="ECO:0000259" key="2">
    <source>
        <dbReference type="PROSITE" id="PS01148"/>
    </source>
</evidence>
<dbReference type="KEGG" id="afg:AFULGI_00005640"/>
<evidence type="ECO:0000313" key="3">
    <source>
        <dbReference type="EMBL" id="AIG97372.1"/>
    </source>
</evidence>